<evidence type="ECO:0000313" key="2">
    <source>
        <dbReference type="Proteomes" id="UP000828048"/>
    </source>
</evidence>
<comment type="caution">
    <text evidence="1">The sequence shown here is derived from an EMBL/GenBank/DDBJ whole genome shotgun (WGS) entry which is preliminary data.</text>
</comment>
<keyword evidence="2" id="KW-1185">Reference proteome</keyword>
<sequence>MNLANNTLSGKLPSSFGSLFQLQALQLRDNNFTGELPESLKYCTELRIIDLGGNRFTGKIQPWIGTHFMNLIILILRFNKFYGGVPRHICLLDNIQVLDFSQNDLSGKLPRCLDNFSALVESDYGESLSFLYNSGAFIRFYVGNILVQWKGQEREYAEELSLLKMIDLSSNKFSGKIPREIASLTELRSLNLSRNDFTGKIAANIDQMKTLESLDLSGNRLSGKIPGTLARLNFLGVLDLSNNNLSGKIPLGTQLQSFNASVYSGNPQLCGVPLPYKCPWEEEGGETPAIPSSNEKRIQEEDEDKFITPEFYITMGVGFAFGFWTIFGTMLLSSMSRYAACFKFLDQIADWFYVTTAVNAARLQRRLQG</sequence>
<name>A0ACB7XL10_9ERIC</name>
<evidence type="ECO:0000313" key="1">
    <source>
        <dbReference type="EMBL" id="KAH7841509.1"/>
    </source>
</evidence>
<reference evidence="1 2" key="1">
    <citation type="journal article" date="2021" name="Hortic Res">
        <title>High-quality reference genome and annotation aids understanding of berry development for evergreen blueberry (Vaccinium darrowii).</title>
        <authorList>
            <person name="Yu J."/>
            <person name="Hulse-Kemp A.M."/>
            <person name="Babiker E."/>
            <person name="Staton M."/>
        </authorList>
    </citation>
    <scope>NUCLEOTIDE SEQUENCE [LARGE SCALE GENOMIC DNA]</scope>
    <source>
        <strain evidence="2">cv. NJ 8807/NJ 8810</strain>
        <tissue evidence="1">Young leaf</tissue>
    </source>
</reference>
<accession>A0ACB7XL10</accession>
<gene>
    <name evidence="1" type="ORF">Vadar_030835</name>
</gene>
<dbReference type="EMBL" id="CM037160">
    <property type="protein sequence ID" value="KAH7841509.1"/>
    <property type="molecule type" value="Genomic_DNA"/>
</dbReference>
<protein>
    <submittedName>
        <fullName evidence="1">Uncharacterized protein</fullName>
    </submittedName>
</protein>
<organism evidence="1 2">
    <name type="scientific">Vaccinium darrowii</name>
    <dbReference type="NCBI Taxonomy" id="229202"/>
    <lineage>
        <taxon>Eukaryota</taxon>
        <taxon>Viridiplantae</taxon>
        <taxon>Streptophyta</taxon>
        <taxon>Embryophyta</taxon>
        <taxon>Tracheophyta</taxon>
        <taxon>Spermatophyta</taxon>
        <taxon>Magnoliopsida</taxon>
        <taxon>eudicotyledons</taxon>
        <taxon>Gunneridae</taxon>
        <taxon>Pentapetalae</taxon>
        <taxon>asterids</taxon>
        <taxon>Ericales</taxon>
        <taxon>Ericaceae</taxon>
        <taxon>Vaccinioideae</taxon>
        <taxon>Vaccinieae</taxon>
        <taxon>Vaccinium</taxon>
    </lineage>
</organism>
<dbReference type="Proteomes" id="UP000828048">
    <property type="component" value="Chromosome 10"/>
</dbReference>
<proteinExistence type="predicted"/>